<feature type="transmembrane region" description="Helical" evidence="5">
    <location>
        <begin position="37"/>
        <end position="59"/>
    </location>
</feature>
<dbReference type="InterPro" id="IPR025966">
    <property type="entry name" value="OppC_N"/>
</dbReference>
<evidence type="ECO:0000313" key="8">
    <source>
        <dbReference type="Proteomes" id="UP000050509"/>
    </source>
</evidence>
<comment type="similarity">
    <text evidence="5">Belongs to the binding-protein-dependent transport system permease family.</text>
</comment>
<evidence type="ECO:0000256" key="2">
    <source>
        <dbReference type="ARBA" id="ARBA00022692"/>
    </source>
</evidence>
<dbReference type="Proteomes" id="UP000050509">
    <property type="component" value="Unassembled WGS sequence"/>
</dbReference>
<accession>A0A0P9DY84</accession>
<dbReference type="CDD" id="cd06261">
    <property type="entry name" value="TM_PBP2"/>
    <property type="match status" value="1"/>
</dbReference>
<dbReference type="EMBL" id="LJCR01000008">
    <property type="protein sequence ID" value="KPV54896.1"/>
    <property type="molecule type" value="Genomic_DNA"/>
</dbReference>
<dbReference type="AlphaFoldDB" id="A0A0P9DY84"/>
<evidence type="ECO:0000256" key="4">
    <source>
        <dbReference type="ARBA" id="ARBA00023136"/>
    </source>
</evidence>
<keyword evidence="8" id="KW-1185">Reference proteome</keyword>
<dbReference type="InterPro" id="IPR035906">
    <property type="entry name" value="MetI-like_sf"/>
</dbReference>
<feature type="transmembrane region" description="Helical" evidence="5">
    <location>
        <begin position="343"/>
        <end position="363"/>
    </location>
</feature>
<comment type="subcellular location">
    <subcellularLocation>
        <location evidence="5">Cell membrane</location>
        <topology evidence="5">Multi-pass membrane protein</topology>
    </subcellularLocation>
    <subcellularLocation>
        <location evidence="1">Membrane</location>
        <topology evidence="1">Multi-pass membrane protein</topology>
    </subcellularLocation>
</comment>
<keyword evidence="3 5" id="KW-1133">Transmembrane helix</keyword>
<dbReference type="PROSITE" id="PS50928">
    <property type="entry name" value="ABC_TM1"/>
    <property type="match status" value="1"/>
</dbReference>
<organism evidence="7 8">
    <name type="scientific">Kouleothrix aurantiaca</name>
    <dbReference type="NCBI Taxonomy" id="186479"/>
    <lineage>
        <taxon>Bacteria</taxon>
        <taxon>Bacillati</taxon>
        <taxon>Chloroflexota</taxon>
        <taxon>Chloroflexia</taxon>
        <taxon>Chloroflexales</taxon>
        <taxon>Roseiflexineae</taxon>
        <taxon>Roseiflexaceae</taxon>
        <taxon>Kouleothrix</taxon>
    </lineage>
</organism>
<dbReference type="GO" id="GO:0055085">
    <property type="term" value="P:transmembrane transport"/>
    <property type="evidence" value="ECO:0007669"/>
    <property type="project" value="InterPro"/>
</dbReference>
<feature type="transmembrane region" description="Helical" evidence="5">
    <location>
        <begin position="233"/>
        <end position="256"/>
    </location>
</feature>
<feature type="domain" description="ABC transmembrane type-1" evidence="6">
    <location>
        <begin position="168"/>
        <end position="364"/>
    </location>
</feature>
<dbReference type="Pfam" id="PF12911">
    <property type="entry name" value="OppC_N"/>
    <property type="match status" value="1"/>
</dbReference>
<sequence length="376" mass="42053">MLKHYRGTRARRQKKAEQLAEASQYQLMLAQFKKHRIATVSLYLLVILYLMAIFASFVVPYDTLQRFDQFGYAKPSQVHIVDANGNVQLPFIYGRTSKLDKKTFKYTFEEDTSKRYPVRLFVTGKPYHLLGVIPMSRHLFGVEGDEPFFLLGADKLGRDLFSRIIYASRVSLFIGFAGVIISFVLGIILGGISGYFGGVVDTVIQRIIEFIMSIPQIPVWMALSAAIPKEWSGIQKFFAITLVLSFVGWTGLARVVRGKLISLREEDYVIAARISSAKPMQIIFRHLLPGVTSYLVVSITLAIPGMILGETTLSFLGLGITAPDVSWGSLLQDAQDINAIANYPWLLAPVFFVMLAVVLFNFIGDGLRDAADPYSR</sequence>
<dbReference type="PANTHER" id="PTHR43839:SF3">
    <property type="entry name" value="OLIGOPEPTIDE ABC TRANSPORTER, PERMEASE PROTEIN"/>
    <property type="match status" value="1"/>
</dbReference>
<comment type="caution">
    <text evidence="7">The sequence shown here is derived from an EMBL/GenBank/DDBJ whole genome shotgun (WGS) entry which is preliminary data.</text>
</comment>
<evidence type="ECO:0000256" key="5">
    <source>
        <dbReference type="RuleBase" id="RU363032"/>
    </source>
</evidence>
<dbReference type="PATRIC" id="fig|186479.3.peg.10243"/>
<evidence type="ECO:0000256" key="1">
    <source>
        <dbReference type="ARBA" id="ARBA00004141"/>
    </source>
</evidence>
<proteinExistence type="inferred from homology"/>
<protein>
    <submittedName>
        <fullName evidence="7">Peptide ABC transporter permease</fullName>
    </submittedName>
</protein>
<keyword evidence="4 5" id="KW-0472">Membrane</keyword>
<dbReference type="Pfam" id="PF00528">
    <property type="entry name" value="BPD_transp_1"/>
    <property type="match status" value="1"/>
</dbReference>
<feature type="transmembrane region" description="Helical" evidence="5">
    <location>
        <begin position="170"/>
        <end position="195"/>
    </location>
</feature>
<dbReference type="InterPro" id="IPR000515">
    <property type="entry name" value="MetI-like"/>
</dbReference>
<reference evidence="7 8" key="1">
    <citation type="submission" date="2015-09" db="EMBL/GenBank/DDBJ databases">
        <title>Draft genome sequence of Kouleothrix aurantiaca JCM 19913.</title>
        <authorList>
            <person name="Hemp J."/>
        </authorList>
    </citation>
    <scope>NUCLEOTIDE SEQUENCE [LARGE SCALE GENOMIC DNA]</scope>
    <source>
        <strain evidence="7 8">COM-B</strain>
    </source>
</reference>
<dbReference type="SUPFAM" id="SSF161098">
    <property type="entry name" value="MetI-like"/>
    <property type="match status" value="1"/>
</dbReference>
<keyword evidence="5" id="KW-0813">Transport</keyword>
<dbReference type="GO" id="GO:0005886">
    <property type="term" value="C:plasma membrane"/>
    <property type="evidence" value="ECO:0007669"/>
    <property type="project" value="UniProtKB-SubCell"/>
</dbReference>
<keyword evidence="2 5" id="KW-0812">Transmembrane</keyword>
<feature type="transmembrane region" description="Helical" evidence="5">
    <location>
        <begin position="287"/>
        <end position="307"/>
    </location>
</feature>
<evidence type="ECO:0000313" key="7">
    <source>
        <dbReference type="EMBL" id="KPV54896.1"/>
    </source>
</evidence>
<dbReference type="Gene3D" id="1.10.3720.10">
    <property type="entry name" value="MetI-like"/>
    <property type="match status" value="1"/>
</dbReference>
<evidence type="ECO:0000256" key="3">
    <source>
        <dbReference type="ARBA" id="ARBA00022989"/>
    </source>
</evidence>
<evidence type="ECO:0000259" key="6">
    <source>
        <dbReference type="PROSITE" id="PS50928"/>
    </source>
</evidence>
<dbReference type="PANTHER" id="PTHR43839">
    <property type="entry name" value="OPPC IN A BINDING PROTEIN-DEPENDENT TRANSPORT SYSTEM"/>
    <property type="match status" value="1"/>
</dbReference>
<gene>
    <name evidence="7" type="ORF">SE17_00910</name>
</gene>
<name>A0A0P9DY84_9CHLR</name>